<dbReference type="InterPro" id="IPR046496">
    <property type="entry name" value="DUF6589"/>
</dbReference>
<dbReference type="AlphaFoldDB" id="A0A4V4HER0"/>
<gene>
    <name evidence="3" type="ORF">K435DRAFT_820610</name>
</gene>
<dbReference type="Proteomes" id="UP000297245">
    <property type="component" value="Unassembled WGS sequence"/>
</dbReference>
<accession>A0A4V4HER0</accession>
<proteinExistence type="predicted"/>
<evidence type="ECO:0000313" key="4">
    <source>
        <dbReference type="Proteomes" id="UP000297245"/>
    </source>
</evidence>
<sequence length="1040" mass="116594">MASPLPPSSPPRQSTPEDLETDHFNNNFTLPSMDSDDIPLGPPPVVTSDDTPLAPPPNHEMIDSDDMPLAPPLLNQVDTQEDIELSNEDMVTSSSDPGVDPTSPITAKTRAERNAKKQKKAGKKGAATRAERDQQIGVEKSLEVLETHGVTLMDLMTAVFDPDRGNGTHRRNFFRKSGNATTILNFWVSPKNAKQATLEVANWAADYVAKQAAGDARYVTSDGILQSLKKPVTLENVLSFNFQDLTETFHDTFHPGTMSVVRALADNPRRHKTQTLARKARTEQIVTSSILALLGEYSLANNFHRKVNSLFLYATGTQRQTISTLAHVGFCESYTNLIARDTRSKGQREKDQMDREAGKEVAPPKGGTLKQLSDSCREAARKSAEEGIDAEIFDNINMRVDVAEQVIGRHGTQENGTCVTRFRLHKTKPEDLELAAFQKAFDEAGPLTLTDILLKPDEEDMFRDCLLACIIRIIISYGGESFKHFEDEIKEFSPHTEQHIDSHLSGPTKLYPLPAFNIDESTIVGNIEVDEAIVKELRLREHRWFWERVRIKAGDQLSIARLRAIVNLRAGKEGGYSSFNWGVWMPGLFHTKIADMHSIFTTHWGKANCGNRNPGCLAFHNSQMNRLPISLTSLPTFRTCRDLVFTSLYARVLHCLLLVSKHSTLDECAREIGNDFEKLRMYAQEIYETFASSSKVSQLRWEPEPKPRKGDMVYEGALLFMRDALISREFSDAIKAGDSGCVLLVLKVWALSFRGNGRSKYAYEMFHIIHNLTHVWPKPIVDVVLNNWLLNPSGNPNSYVEADLVQEHMNFWIKTYYKAHGSNASWEWLEMIAPCVQALRHISNMMKSTLGVDIGTKHSTPNLSDDIYQLMKSLYENDVYRVHEGRTIDNSDLPVVDVISVGLQSLKSVSKNPLSEYNKTFSRLQVRSRIHPITGDYSPFSTHPSEPNIVPHTLKEPLGVIPVTDSHTQNGSDAGSEGSEASDLELGNDLEDTELDRLLDEDDEPTLGRMSLEDVALDMDVIEDEELVFDNFNEDVDGDD</sequence>
<feature type="region of interest" description="Disordered" evidence="1">
    <location>
        <begin position="962"/>
        <end position="989"/>
    </location>
</feature>
<reference evidence="3 4" key="1">
    <citation type="journal article" date="2019" name="Nat. Ecol. Evol.">
        <title>Megaphylogeny resolves global patterns of mushroom evolution.</title>
        <authorList>
            <person name="Varga T."/>
            <person name="Krizsan K."/>
            <person name="Foldi C."/>
            <person name="Dima B."/>
            <person name="Sanchez-Garcia M."/>
            <person name="Sanchez-Ramirez S."/>
            <person name="Szollosi G.J."/>
            <person name="Szarkandi J.G."/>
            <person name="Papp V."/>
            <person name="Albert L."/>
            <person name="Andreopoulos W."/>
            <person name="Angelini C."/>
            <person name="Antonin V."/>
            <person name="Barry K.W."/>
            <person name="Bougher N.L."/>
            <person name="Buchanan P."/>
            <person name="Buyck B."/>
            <person name="Bense V."/>
            <person name="Catcheside P."/>
            <person name="Chovatia M."/>
            <person name="Cooper J."/>
            <person name="Damon W."/>
            <person name="Desjardin D."/>
            <person name="Finy P."/>
            <person name="Geml J."/>
            <person name="Haridas S."/>
            <person name="Hughes K."/>
            <person name="Justo A."/>
            <person name="Karasinski D."/>
            <person name="Kautmanova I."/>
            <person name="Kiss B."/>
            <person name="Kocsube S."/>
            <person name="Kotiranta H."/>
            <person name="LaButti K.M."/>
            <person name="Lechner B.E."/>
            <person name="Liimatainen K."/>
            <person name="Lipzen A."/>
            <person name="Lukacs Z."/>
            <person name="Mihaltcheva S."/>
            <person name="Morgado L.N."/>
            <person name="Niskanen T."/>
            <person name="Noordeloos M.E."/>
            <person name="Ohm R.A."/>
            <person name="Ortiz-Santana B."/>
            <person name="Ovrebo C."/>
            <person name="Racz N."/>
            <person name="Riley R."/>
            <person name="Savchenko A."/>
            <person name="Shiryaev A."/>
            <person name="Soop K."/>
            <person name="Spirin V."/>
            <person name="Szebenyi C."/>
            <person name="Tomsovsky M."/>
            <person name="Tulloss R.E."/>
            <person name="Uehling J."/>
            <person name="Grigoriev I.V."/>
            <person name="Vagvolgyi C."/>
            <person name="Papp T."/>
            <person name="Martin F.M."/>
            <person name="Miettinen O."/>
            <person name="Hibbett D.S."/>
            <person name="Nagy L.G."/>
        </authorList>
    </citation>
    <scope>NUCLEOTIDE SEQUENCE [LARGE SCALE GENOMIC DNA]</scope>
    <source>
        <strain evidence="3 4">CBS 962.96</strain>
    </source>
</reference>
<dbReference type="OrthoDB" id="2496395at2759"/>
<dbReference type="Pfam" id="PF20231">
    <property type="entry name" value="DUF6589"/>
    <property type="match status" value="1"/>
</dbReference>
<dbReference type="EMBL" id="ML179289">
    <property type="protein sequence ID" value="THU92045.1"/>
    <property type="molecule type" value="Genomic_DNA"/>
</dbReference>
<feature type="compositionally biased region" description="Basic and acidic residues" evidence="1">
    <location>
        <begin position="342"/>
        <end position="359"/>
    </location>
</feature>
<feature type="domain" description="DUF6589" evidence="2">
    <location>
        <begin position="443"/>
        <end position="858"/>
    </location>
</feature>
<protein>
    <recommendedName>
        <fullName evidence="2">DUF6589 domain-containing protein</fullName>
    </recommendedName>
</protein>
<evidence type="ECO:0000313" key="3">
    <source>
        <dbReference type="EMBL" id="THU92045.1"/>
    </source>
</evidence>
<name>A0A4V4HER0_DENBC</name>
<feature type="region of interest" description="Disordered" evidence="1">
    <location>
        <begin position="1"/>
        <end position="134"/>
    </location>
</feature>
<feature type="compositionally biased region" description="Pro residues" evidence="1">
    <location>
        <begin position="1"/>
        <end position="10"/>
    </location>
</feature>
<feature type="compositionally biased region" description="Acidic residues" evidence="1">
    <location>
        <begin position="980"/>
        <end position="989"/>
    </location>
</feature>
<evidence type="ECO:0000259" key="2">
    <source>
        <dbReference type="Pfam" id="PF20231"/>
    </source>
</evidence>
<keyword evidence="4" id="KW-1185">Reference proteome</keyword>
<evidence type="ECO:0000256" key="1">
    <source>
        <dbReference type="SAM" id="MobiDB-lite"/>
    </source>
</evidence>
<organism evidence="3 4">
    <name type="scientific">Dendrothele bispora (strain CBS 962.96)</name>
    <dbReference type="NCBI Taxonomy" id="1314807"/>
    <lineage>
        <taxon>Eukaryota</taxon>
        <taxon>Fungi</taxon>
        <taxon>Dikarya</taxon>
        <taxon>Basidiomycota</taxon>
        <taxon>Agaricomycotina</taxon>
        <taxon>Agaricomycetes</taxon>
        <taxon>Agaricomycetidae</taxon>
        <taxon>Agaricales</taxon>
        <taxon>Agaricales incertae sedis</taxon>
        <taxon>Dendrothele</taxon>
    </lineage>
</organism>
<feature type="region of interest" description="Disordered" evidence="1">
    <location>
        <begin position="342"/>
        <end position="369"/>
    </location>
</feature>